<dbReference type="PANTHER" id="PTHR31640">
    <property type="entry name" value="TRANSMEMBRANE PROTEIN KIAA1109"/>
    <property type="match status" value="1"/>
</dbReference>
<keyword evidence="3" id="KW-0812">Transmembrane</keyword>
<evidence type="ECO:0000313" key="4">
    <source>
        <dbReference type="Proteomes" id="UP001054945"/>
    </source>
</evidence>
<name>A0AAV4T1B0_CAEEX</name>
<reference evidence="3 4" key="1">
    <citation type="submission" date="2021-06" db="EMBL/GenBank/DDBJ databases">
        <title>Caerostris extrusa draft genome.</title>
        <authorList>
            <person name="Kono N."/>
            <person name="Arakawa K."/>
        </authorList>
    </citation>
    <scope>NUCLEOTIDE SEQUENCE [LARGE SCALE GENOMIC DNA]</scope>
</reference>
<evidence type="ECO:0000313" key="3">
    <source>
        <dbReference type="EMBL" id="GIY39865.1"/>
    </source>
</evidence>
<dbReference type="EMBL" id="BPLR01010524">
    <property type="protein sequence ID" value="GIY39865.1"/>
    <property type="molecule type" value="Genomic_DNA"/>
</dbReference>
<keyword evidence="4" id="KW-1185">Reference proteome</keyword>
<dbReference type="GO" id="GO:0098793">
    <property type="term" value="C:presynapse"/>
    <property type="evidence" value="ECO:0007669"/>
    <property type="project" value="GOC"/>
</dbReference>
<dbReference type="InterPro" id="IPR033616">
    <property type="entry name" value="BLTP1"/>
</dbReference>
<sequence>MNIWMQKCLFHLVYRNVESYSSLEGSKTNIHHPNLKGDASSFIIELKTVWFNFAAPPRTPNTRKIDFTRLDWHLLSTATPSINAWLKPSDRLVVSIRKMAKESGQRSAAAMACLMAEALEVQSIHMPIKSKYLALKLSPLAKTLQEDPSCQLLMVLRRYLKQINVEAVEENLAPEFIPPINVLYRGLIALSRQWKNVLYMPFLVEQNIRFRKNMRPLNLSFSAPKIDAMLSSNEDNDKISLDECEDLAQVVVSKVTEEAVSSSSGPHKSKRKLPSYPPRTSRASVAFPLLGGPLDSPGRYAGGMNNKTNGFVLQQYGVNATSKLKRNDSRHSLKSTTWSLSSIEPNLQSSVFGTSQKVSLMVIWTK</sequence>
<dbReference type="Proteomes" id="UP001054945">
    <property type="component" value="Unassembled WGS sequence"/>
</dbReference>
<organism evidence="3 4">
    <name type="scientific">Caerostris extrusa</name>
    <name type="common">Bark spider</name>
    <name type="synonym">Caerostris bankana</name>
    <dbReference type="NCBI Taxonomy" id="172846"/>
    <lineage>
        <taxon>Eukaryota</taxon>
        <taxon>Metazoa</taxon>
        <taxon>Ecdysozoa</taxon>
        <taxon>Arthropoda</taxon>
        <taxon>Chelicerata</taxon>
        <taxon>Arachnida</taxon>
        <taxon>Araneae</taxon>
        <taxon>Araneomorphae</taxon>
        <taxon>Entelegynae</taxon>
        <taxon>Araneoidea</taxon>
        <taxon>Araneidae</taxon>
        <taxon>Caerostris</taxon>
    </lineage>
</organism>
<dbReference type="Pfam" id="PF25039">
    <property type="entry name" value="BLTP1_M"/>
    <property type="match status" value="1"/>
</dbReference>
<gene>
    <name evidence="3" type="primary">si:ch211-233a24.2</name>
    <name evidence="3" type="ORF">CEXT_402561</name>
</gene>
<protein>
    <submittedName>
        <fullName evidence="3">Transmembrane protein KIAA1109 homolog</fullName>
    </submittedName>
</protein>
<dbReference type="PANTHER" id="PTHR31640:SF1">
    <property type="entry name" value="BRIDGE-LIKE LIPID TRANSFER PROTEIN FAMILY MEMBER 1"/>
    <property type="match status" value="1"/>
</dbReference>
<dbReference type="GO" id="GO:0048488">
    <property type="term" value="P:synaptic vesicle endocytosis"/>
    <property type="evidence" value="ECO:0007669"/>
    <property type="project" value="TreeGrafter"/>
</dbReference>
<proteinExistence type="predicted"/>
<dbReference type="InterPro" id="IPR056741">
    <property type="entry name" value="BLTP1_M"/>
</dbReference>
<feature type="region of interest" description="Disordered" evidence="1">
    <location>
        <begin position="259"/>
        <end position="280"/>
    </location>
</feature>
<feature type="domain" description="Bridge-like lipid transfer protein family member 1 middle region" evidence="2">
    <location>
        <begin position="37"/>
        <end position="198"/>
    </location>
</feature>
<dbReference type="AlphaFoldDB" id="A0AAV4T1B0"/>
<comment type="caution">
    <text evidence="3">The sequence shown here is derived from an EMBL/GenBank/DDBJ whole genome shotgun (WGS) entry which is preliminary data.</text>
</comment>
<accession>A0AAV4T1B0</accession>
<evidence type="ECO:0000259" key="2">
    <source>
        <dbReference type="Pfam" id="PF25039"/>
    </source>
</evidence>
<evidence type="ECO:0000256" key="1">
    <source>
        <dbReference type="SAM" id="MobiDB-lite"/>
    </source>
</evidence>
<keyword evidence="3" id="KW-0472">Membrane</keyword>